<accession>X1UUI9</accession>
<evidence type="ECO:0000259" key="5">
    <source>
        <dbReference type="Pfam" id="PF00728"/>
    </source>
</evidence>
<proteinExistence type="inferred from homology"/>
<dbReference type="GO" id="GO:0016020">
    <property type="term" value="C:membrane"/>
    <property type="evidence" value="ECO:0007669"/>
    <property type="project" value="TreeGrafter"/>
</dbReference>
<comment type="similarity">
    <text evidence="2">Belongs to the glycosyl hydrolase 20 family.</text>
</comment>
<evidence type="ECO:0000256" key="3">
    <source>
        <dbReference type="ARBA" id="ARBA00012663"/>
    </source>
</evidence>
<dbReference type="EMBL" id="BARW01040888">
    <property type="protein sequence ID" value="GAJ21144.1"/>
    <property type="molecule type" value="Genomic_DNA"/>
</dbReference>
<gene>
    <name evidence="6" type="ORF">S12H4_61541</name>
</gene>
<evidence type="ECO:0000256" key="4">
    <source>
        <dbReference type="ARBA" id="ARBA00022801"/>
    </source>
</evidence>
<dbReference type="PANTHER" id="PTHR22600">
    <property type="entry name" value="BETA-HEXOSAMINIDASE"/>
    <property type="match status" value="1"/>
</dbReference>
<dbReference type="Pfam" id="PF00728">
    <property type="entry name" value="Glyco_hydro_20"/>
    <property type="match status" value="1"/>
</dbReference>
<sequence>LLVDPARHFIPKSALLRFIDAMALHKLNSLQIHLTDDQGWRKV</sequence>
<evidence type="ECO:0000313" key="6">
    <source>
        <dbReference type="EMBL" id="GAJ21144.1"/>
    </source>
</evidence>
<evidence type="ECO:0000256" key="1">
    <source>
        <dbReference type="ARBA" id="ARBA00001231"/>
    </source>
</evidence>
<reference evidence="6" key="1">
    <citation type="journal article" date="2014" name="Front. Microbiol.">
        <title>High frequency of phylogenetically diverse reductive dehalogenase-homologous genes in deep subseafloor sedimentary metagenomes.</title>
        <authorList>
            <person name="Kawai M."/>
            <person name="Futagami T."/>
            <person name="Toyoda A."/>
            <person name="Takaki Y."/>
            <person name="Nishi S."/>
            <person name="Hori S."/>
            <person name="Arai W."/>
            <person name="Tsubouchi T."/>
            <person name="Morono Y."/>
            <person name="Uchiyama I."/>
            <person name="Ito T."/>
            <person name="Fujiyama A."/>
            <person name="Inagaki F."/>
            <person name="Takami H."/>
        </authorList>
    </citation>
    <scope>NUCLEOTIDE SEQUENCE</scope>
    <source>
        <strain evidence="6">Expedition CK06-06</strain>
    </source>
</reference>
<evidence type="ECO:0000256" key="2">
    <source>
        <dbReference type="ARBA" id="ARBA00006285"/>
    </source>
</evidence>
<dbReference type="PANTHER" id="PTHR22600:SF57">
    <property type="entry name" value="BETA-N-ACETYLHEXOSAMINIDASE"/>
    <property type="match status" value="1"/>
</dbReference>
<dbReference type="InterPro" id="IPR015883">
    <property type="entry name" value="Glyco_hydro_20_cat"/>
</dbReference>
<dbReference type="GO" id="GO:0005975">
    <property type="term" value="P:carbohydrate metabolic process"/>
    <property type="evidence" value="ECO:0007669"/>
    <property type="project" value="InterPro"/>
</dbReference>
<feature type="domain" description="Glycoside hydrolase family 20 catalytic" evidence="5">
    <location>
        <begin position="2"/>
        <end position="41"/>
    </location>
</feature>
<protein>
    <recommendedName>
        <fullName evidence="3">beta-N-acetylhexosaminidase</fullName>
        <ecNumber evidence="3">3.2.1.52</ecNumber>
    </recommendedName>
</protein>
<dbReference type="GO" id="GO:0030203">
    <property type="term" value="P:glycosaminoglycan metabolic process"/>
    <property type="evidence" value="ECO:0007669"/>
    <property type="project" value="TreeGrafter"/>
</dbReference>
<name>X1UUI9_9ZZZZ</name>
<organism evidence="6">
    <name type="scientific">marine sediment metagenome</name>
    <dbReference type="NCBI Taxonomy" id="412755"/>
    <lineage>
        <taxon>unclassified sequences</taxon>
        <taxon>metagenomes</taxon>
        <taxon>ecological metagenomes</taxon>
    </lineage>
</organism>
<dbReference type="Gene3D" id="3.20.20.80">
    <property type="entry name" value="Glycosidases"/>
    <property type="match status" value="1"/>
</dbReference>
<dbReference type="InterPro" id="IPR017853">
    <property type="entry name" value="GH"/>
</dbReference>
<keyword evidence="4" id="KW-0378">Hydrolase</keyword>
<comment type="caution">
    <text evidence="6">The sequence shown here is derived from an EMBL/GenBank/DDBJ whole genome shotgun (WGS) entry which is preliminary data.</text>
</comment>
<comment type="catalytic activity">
    <reaction evidence="1">
        <text>Hydrolysis of terminal non-reducing N-acetyl-D-hexosamine residues in N-acetyl-beta-D-hexosaminides.</text>
        <dbReference type="EC" id="3.2.1.52"/>
    </reaction>
</comment>
<dbReference type="AlphaFoldDB" id="X1UUI9"/>
<dbReference type="EC" id="3.2.1.52" evidence="3"/>
<dbReference type="SUPFAM" id="SSF51445">
    <property type="entry name" value="(Trans)glycosidases"/>
    <property type="match status" value="1"/>
</dbReference>
<feature type="non-terminal residue" evidence="6">
    <location>
        <position position="1"/>
    </location>
</feature>
<dbReference type="InterPro" id="IPR025705">
    <property type="entry name" value="Beta_hexosaminidase_sua/sub"/>
</dbReference>
<dbReference type="GO" id="GO:0004563">
    <property type="term" value="F:beta-N-acetylhexosaminidase activity"/>
    <property type="evidence" value="ECO:0007669"/>
    <property type="project" value="UniProtKB-EC"/>
</dbReference>